<feature type="compositionally biased region" description="Low complexity" evidence="1">
    <location>
        <begin position="140"/>
        <end position="153"/>
    </location>
</feature>
<sequence length="162" mass="17219">MSFFAPSAPSSYIKFTAPGDSAAGFIEEVSDPFPVKEFKKDTVKVDAKGEPVMQVRIILATDQSGPGDDGRRSLYVSGWRMTTAIGDAMRRAGETAEVPQVGAYLKLTFARLGQAQGGMAPPKVYVAEYTKPTDANAKRPQATQDPAAAADSSWGQASSAPW</sequence>
<evidence type="ECO:0000313" key="2">
    <source>
        <dbReference type="EMBL" id="MEF3112438.1"/>
    </source>
</evidence>
<evidence type="ECO:0000313" key="3">
    <source>
        <dbReference type="Proteomes" id="UP001348265"/>
    </source>
</evidence>
<feature type="region of interest" description="Disordered" evidence="1">
    <location>
        <begin position="131"/>
        <end position="162"/>
    </location>
</feature>
<comment type="caution">
    <text evidence="2">The sequence shown here is derived from an EMBL/GenBank/DDBJ whole genome shotgun (WGS) entry which is preliminary data.</text>
</comment>
<evidence type="ECO:0000256" key="1">
    <source>
        <dbReference type="SAM" id="MobiDB-lite"/>
    </source>
</evidence>
<protein>
    <submittedName>
        <fullName evidence="2">Uncharacterized protein</fullName>
    </submittedName>
</protein>
<dbReference type="RefSeq" id="WP_331785435.1">
    <property type="nucleotide sequence ID" value="NZ_JAVFKM010000002.1"/>
</dbReference>
<dbReference type="EMBL" id="JAVFKM010000002">
    <property type="protein sequence ID" value="MEF3112438.1"/>
    <property type="molecule type" value="Genomic_DNA"/>
</dbReference>
<organism evidence="2 3">
    <name type="scientific">Streptomyces chrestomyceticus</name>
    <dbReference type="NCBI Taxonomy" id="68185"/>
    <lineage>
        <taxon>Bacteria</taxon>
        <taxon>Bacillati</taxon>
        <taxon>Actinomycetota</taxon>
        <taxon>Actinomycetes</taxon>
        <taxon>Kitasatosporales</taxon>
        <taxon>Streptomycetaceae</taxon>
        <taxon>Streptomyces</taxon>
    </lineage>
</organism>
<gene>
    <name evidence="2" type="ORF">RB636_04380</name>
</gene>
<accession>A0ABU7WLN1</accession>
<reference evidence="2 3" key="1">
    <citation type="submission" date="2023-08" db="EMBL/GenBank/DDBJ databases">
        <authorList>
            <person name="Sharma P."/>
            <person name="Verma V."/>
            <person name="Mohan M.K."/>
            <person name="Dubey A.K."/>
        </authorList>
    </citation>
    <scope>NUCLEOTIDE SEQUENCE [LARGE SCALE GENOMIC DNA]</scope>
    <source>
        <strain evidence="2 3">ADP4</strain>
    </source>
</reference>
<name>A0ABU7WLN1_9ACTN</name>
<dbReference type="Proteomes" id="UP001348265">
    <property type="component" value="Unassembled WGS sequence"/>
</dbReference>
<keyword evidence="3" id="KW-1185">Reference proteome</keyword>
<proteinExistence type="predicted"/>